<feature type="transmembrane region" description="Helical" evidence="7">
    <location>
        <begin position="147"/>
        <end position="171"/>
    </location>
</feature>
<evidence type="ECO:0000313" key="9">
    <source>
        <dbReference type="EMBL" id="GAA2071959.1"/>
    </source>
</evidence>
<feature type="transmembrane region" description="Helical" evidence="7">
    <location>
        <begin position="114"/>
        <end position="135"/>
    </location>
</feature>
<dbReference type="InterPro" id="IPR020846">
    <property type="entry name" value="MFS_dom"/>
</dbReference>
<dbReference type="PANTHER" id="PTHR23513:SF6">
    <property type="entry name" value="MAJOR FACILITATOR SUPERFAMILY ASSOCIATED DOMAIN-CONTAINING PROTEIN"/>
    <property type="match status" value="1"/>
</dbReference>
<feature type="transmembrane region" description="Helical" evidence="7">
    <location>
        <begin position="387"/>
        <end position="405"/>
    </location>
</feature>
<feature type="transmembrane region" description="Helical" evidence="7">
    <location>
        <begin position="325"/>
        <end position="348"/>
    </location>
</feature>
<keyword evidence="2" id="KW-1003">Cell membrane</keyword>
<comment type="subcellular location">
    <subcellularLocation>
        <location evidence="1">Cell membrane</location>
        <topology evidence="1">Multi-pass membrane protein</topology>
    </subcellularLocation>
</comment>
<feature type="transmembrane region" description="Helical" evidence="7">
    <location>
        <begin position="233"/>
        <end position="254"/>
    </location>
</feature>
<sequence>MSSMSVWLARQGIVRPLAWGYLALLLFMVGDGVELGFLAPYLESRGFAASDVATLVSVYGIVVAVAAWLAGALAEAWGPRRVMALGFAIWAAFEVVFLALGVMAGNYPVMLVSYGIRGLGYPFFAYGFLVWVTMATPKEVIGRAVGWYWFASTAGLGVVSSYFAGAVIPVVGELVTLWISLAFILAGGLILFFLVRARSRGAGEGAGAAANLRQVVKGLTVVKTHPKVGIGGVVRIINTLCFYAFPVFVASHMVHDVGFSLPQWQTIWGTMLFANIIGNVLSGYLGDRIGQINVVAWIGGVGCVIAVLAMYYVPEWLGPNFAAAMAVAIVLGLAMAAYVPLSAIVPLLAPSQKAAAVAILNLGAGLSNAAGPVLARVFLGPLGVGGLMWLLAAVYAAGIGLTLLLRDGGRARGEGDACPPEGQEGMMGERMLASENGSSPHGGQGAAGAGSPAALSARDDAPRDRRATGALAREGDPAAG</sequence>
<feature type="compositionally biased region" description="Basic and acidic residues" evidence="6">
    <location>
        <begin position="457"/>
        <end position="480"/>
    </location>
</feature>
<dbReference type="PANTHER" id="PTHR23513">
    <property type="entry name" value="INTEGRAL MEMBRANE EFFLUX PROTEIN-RELATED"/>
    <property type="match status" value="1"/>
</dbReference>
<feature type="transmembrane region" description="Helical" evidence="7">
    <location>
        <begin position="177"/>
        <end position="195"/>
    </location>
</feature>
<feature type="transmembrane region" description="Helical" evidence="7">
    <location>
        <begin position="266"/>
        <end position="285"/>
    </location>
</feature>
<organism evidence="9 10">
    <name type="scientific">Streptomyces albiaxialis</name>
    <dbReference type="NCBI Taxonomy" id="329523"/>
    <lineage>
        <taxon>Bacteria</taxon>
        <taxon>Bacillati</taxon>
        <taxon>Actinomycetota</taxon>
        <taxon>Actinomycetes</taxon>
        <taxon>Kitasatosporales</taxon>
        <taxon>Streptomycetaceae</taxon>
        <taxon>Streptomyces</taxon>
    </lineage>
</organism>
<feature type="transmembrane region" description="Helical" evidence="7">
    <location>
        <begin position="82"/>
        <end position="102"/>
    </location>
</feature>
<evidence type="ECO:0000256" key="2">
    <source>
        <dbReference type="ARBA" id="ARBA00022475"/>
    </source>
</evidence>
<keyword evidence="5 7" id="KW-0472">Membrane</keyword>
<dbReference type="Proteomes" id="UP001500016">
    <property type="component" value="Unassembled WGS sequence"/>
</dbReference>
<evidence type="ECO:0000259" key="8">
    <source>
        <dbReference type="PROSITE" id="PS50850"/>
    </source>
</evidence>
<dbReference type="Gene3D" id="1.20.1250.20">
    <property type="entry name" value="MFS general substrate transporter like domains"/>
    <property type="match status" value="2"/>
</dbReference>
<proteinExistence type="predicted"/>
<dbReference type="NCBIfam" id="TIGR00897">
    <property type="entry name" value="2A0118"/>
    <property type="match status" value="1"/>
</dbReference>
<feature type="transmembrane region" description="Helical" evidence="7">
    <location>
        <begin position="355"/>
        <end position="375"/>
    </location>
</feature>
<comment type="caution">
    <text evidence="9">The sequence shown here is derived from an EMBL/GenBank/DDBJ whole genome shotgun (WGS) entry which is preliminary data.</text>
</comment>
<evidence type="ECO:0000256" key="1">
    <source>
        <dbReference type="ARBA" id="ARBA00004651"/>
    </source>
</evidence>
<dbReference type="Pfam" id="PF07690">
    <property type="entry name" value="MFS_1"/>
    <property type="match status" value="2"/>
</dbReference>
<evidence type="ECO:0000256" key="5">
    <source>
        <dbReference type="ARBA" id="ARBA00023136"/>
    </source>
</evidence>
<dbReference type="CDD" id="cd17337">
    <property type="entry name" value="MFS_CsbX"/>
    <property type="match status" value="1"/>
</dbReference>
<keyword evidence="3 7" id="KW-0812">Transmembrane</keyword>
<evidence type="ECO:0000256" key="4">
    <source>
        <dbReference type="ARBA" id="ARBA00022989"/>
    </source>
</evidence>
<dbReference type="InterPro" id="IPR036259">
    <property type="entry name" value="MFS_trans_sf"/>
</dbReference>
<keyword evidence="10" id="KW-1185">Reference proteome</keyword>
<feature type="transmembrane region" description="Helical" evidence="7">
    <location>
        <begin position="292"/>
        <end position="313"/>
    </location>
</feature>
<dbReference type="PROSITE" id="PS50850">
    <property type="entry name" value="MFS"/>
    <property type="match status" value="1"/>
</dbReference>
<protein>
    <submittedName>
        <fullName evidence="9">MFS transporter</fullName>
    </submittedName>
</protein>
<dbReference type="SUPFAM" id="SSF103473">
    <property type="entry name" value="MFS general substrate transporter"/>
    <property type="match status" value="1"/>
</dbReference>
<dbReference type="EMBL" id="BAAAPE010000007">
    <property type="protein sequence ID" value="GAA2071959.1"/>
    <property type="molecule type" value="Genomic_DNA"/>
</dbReference>
<gene>
    <name evidence="9" type="ORF">GCM10009801_24150</name>
</gene>
<evidence type="ECO:0000256" key="7">
    <source>
        <dbReference type="SAM" id="Phobius"/>
    </source>
</evidence>
<feature type="transmembrane region" description="Helical" evidence="7">
    <location>
        <begin position="21"/>
        <end position="42"/>
    </location>
</feature>
<evidence type="ECO:0000313" key="10">
    <source>
        <dbReference type="Proteomes" id="UP001500016"/>
    </source>
</evidence>
<keyword evidence="4 7" id="KW-1133">Transmembrane helix</keyword>
<reference evidence="9 10" key="1">
    <citation type="journal article" date="2019" name="Int. J. Syst. Evol. Microbiol.">
        <title>The Global Catalogue of Microorganisms (GCM) 10K type strain sequencing project: providing services to taxonomists for standard genome sequencing and annotation.</title>
        <authorList>
            <consortium name="The Broad Institute Genomics Platform"/>
            <consortium name="The Broad Institute Genome Sequencing Center for Infectious Disease"/>
            <person name="Wu L."/>
            <person name="Ma J."/>
        </authorList>
    </citation>
    <scope>NUCLEOTIDE SEQUENCE [LARGE SCALE GENOMIC DNA]</scope>
    <source>
        <strain evidence="9 10">JCM 15478</strain>
    </source>
</reference>
<name>A0ABN2VTM7_9ACTN</name>
<evidence type="ECO:0000256" key="6">
    <source>
        <dbReference type="SAM" id="MobiDB-lite"/>
    </source>
</evidence>
<accession>A0ABN2VTM7</accession>
<dbReference type="RefSeq" id="WP_344527032.1">
    <property type="nucleotide sequence ID" value="NZ_BAAAPE010000007.1"/>
</dbReference>
<feature type="transmembrane region" description="Helical" evidence="7">
    <location>
        <begin position="48"/>
        <end position="70"/>
    </location>
</feature>
<dbReference type="InterPro" id="IPR011701">
    <property type="entry name" value="MFS"/>
</dbReference>
<feature type="domain" description="Major facilitator superfamily (MFS) profile" evidence="8">
    <location>
        <begin position="16"/>
        <end position="410"/>
    </location>
</feature>
<evidence type="ECO:0000256" key="3">
    <source>
        <dbReference type="ARBA" id="ARBA00022692"/>
    </source>
</evidence>
<dbReference type="InterPro" id="IPR004748">
    <property type="entry name" value="Polyol_permease-like"/>
</dbReference>
<feature type="region of interest" description="Disordered" evidence="6">
    <location>
        <begin position="412"/>
        <end position="480"/>
    </location>
</feature>